<name>A0A9X2XAX6_9HYPH</name>
<dbReference type="PANTHER" id="PTHR41328:SF2">
    <property type="entry name" value="TERMINASE SMALL SUBUNIT"/>
    <property type="match status" value="1"/>
</dbReference>
<dbReference type="PANTHER" id="PTHR41328">
    <property type="entry name" value="TERMINASE SMALL SUBUNIT-RELATED"/>
    <property type="match status" value="1"/>
</dbReference>
<dbReference type="AlphaFoldDB" id="A0A9X2XAX6"/>
<dbReference type="Pfam" id="PF03592">
    <property type="entry name" value="Terminase_2"/>
    <property type="match status" value="1"/>
</dbReference>
<proteinExistence type="predicted"/>
<evidence type="ECO:0000313" key="4">
    <source>
        <dbReference type="Proteomes" id="UP001149009"/>
    </source>
</evidence>
<dbReference type="Proteomes" id="UP001149009">
    <property type="component" value="Unassembled WGS sequence"/>
</dbReference>
<reference evidence="3" key="1">
    <citation type="submission" date="2022-08" db="EMBL/GenBank/DDBJ databases">
        <title>Chelativorans sichuanense sp. nov., a paraffin oil-degrading bacterium isolated from a mixture of oil-based drill cuttings and paddy soil.</title>
        <authorList>
            <person name="Yu J."/>
            <person name="Liu H."/>
            <person name="Chen Q."/>
        </authorList>
    </citation>
    <scope>NUCLEOTIDE SEQUENCE</scope>
    <source>
        <strain evidence="3">SCAU 2101</strain>
    </source>
</reference>
<keyword evidence="4" id="KW-1185">Reference proteome</keyword>
<sequence length="175" mass="19707">MLTPKQARFVEEYLIDMNATRAAIRAGYSEKTANQQGPRLLEHAEIAAAIDAAKGARSERARIDALWVLQRLVFEAEADLADLFGDNGELLPVEAWPLIWRQGLVQGVEVLELFEGYGADRVHIGRLRKIKLDSRVKRIELIGKHIGVNAFRENVHHTGLDALGDRLERALKRNH</sequence>
<evidence type="ECO:0000256" key="1">
    <source>
        <dbReference type="ARBA" id="ARBA00022612"/>
    </source>
</evidence>
<dbReference type="InterPro" id="IPR038713">
    <property type="entry name" value="Terminase_Gp1_N_sf"/>
</dbReference>
<keyword evidence="1" id="KW-1188">Viral release from host cell</keyword>
<dbReference type="InterPro" id="IPR052404">
    <property type="entry name" value="SPP1-like_terminase"/>
</dbReference>
<gene>
    <name evidence="3" type="ORF">NYR54_18145</name>
</gene>
<protein>
    <submittedName>
        <fullName evidence="3">Terminase small subunit</fullName>
    </submittedName>
</protein>
<keyword evidence="2" id="KW-0231">Viral genome packaging</keyword>
<dbReference type="GO" id="GO:0051276">
    <property type="term" value="P:chromosome organization"/>
    <property type="evidence" value="ECO:0007669"/>
    <property type="project" value="InterPro"/>
</dbReference>
<dbReference type="EMBL" id="JAODNV010000028">
    <property type="protein sequence ID" value="MCT8992185.1"/>
    <property type="molecule type" value="Genomic_DNA"/>
</dbReference>
<organism evidence="3 4">
    <name type="scientific">Chelativorans petroleitrophicus</name>
    <dbReference type="NCBI Taxonomy" id="2975484"/>
    <lineage>
        <taxon>Bacteria</taxon>
        <taxon>Pseudomonadati</taxon>
        <taxon>Pseudomonadota</taxon>
        <taxon>Alphaproteobacteria</taxon>
        <taxon>Hyphomicrobiales</taxon>
        <taxon>Phyllobacteriaceae</taxon>
        <taxon>Chelativorans</taxon>
    </lineage>
</organism>
<evidence type="ECO:0000256" key="2">
    <source>
        <dbReference type="ARBA" id="ARBA00023219"/>
    </source>
</evidence>
<comment type="caution">
    <text evidence="3">The sequence shown here is derived from an EMBL/GenBank/DDBJ whole genome shotgun (WGS) entry which is preliminary data.</text>
</comment>
<dbReference type="InterPro" id="IPR005335">
    <property type="entry name" value="Terminase_ssu"/>
</dbReference>
<evidence type="ECO:0000313" key="3">
    <source>
        <dbReference type="EMBL" id="MCT8992185.1"/>
    </source>
</evidence>
<accession>A0A9X2XAX6</accession>
<dbReference type="Gene3D" id="1.10.10.1400">
    <property type="entry name" value="Terminase, small subunit, N-terminal DNA-binding domain, HTH motif"/>
    <property type="match status" value="1"/>
</dbReference>
<dbReference type="RefSeq" id="WP_261517137.1">
    <property type="nucleotide sequence ID" value="NZ_JAODNV010000028.1"/>
</dbReference>